<feature type="compositionally biased region" description="Low complexity" evidence="1">
    <location>
        <begin position="12"/>
        <end position="30"/>
    </location>
</feature>
<sequence length="51" mass="5341">MAWHGAASPGQPLLSSTAPPTSPDSPKSAPFLLAFTDINHQTIKSLPKART</sequence>
<organism evidence="2 3">
    <name type="scientific">Corchorus capsularis</name>
    <name type="common">Jute</name>
    <dbReference type="NCBI Taxonomy" id="210143"/>
    <lineage>
        <taxon>Eukaryota</taxon>
        <taxon>Viridiplantae</taxon>
        <taxon>Streptophyta</taxon>
        <taxon>Embryophyta</taxon>
        <taxon>Tracheophyta</taxon>
        <taxon>Spermatophyta</taxon>
        <taxon>Magnoliopsida</taxon>
        <taxon>eudicotyledons</taxon>
        <taxon>Gunneridae</taxon>
        <taxon>Pentapetalae</taxon>
        <taxon>rosids</taxon>
        <taxon>malvids</taxon>
        <taxon>Malvales</taxon>
        <taxon>Malvaceae</taxon>
        <taxon>Grewioideae</taxon>
        <taxon>Apeibeae</taxon>
        <taxon>Corchorus</taxon>
    </lineage>
</organism>
<reference evidence="2 3" key="1">
    <citation type="submission" date="2013-09" db="EMBL/GenBank/DDBJ databases">
        <title>Corchorus capsularis genome sequencing.</title>
        <authorList>
            <person name="Alam M."/>
            <person name="Haque M.S."/>
            <person name="Islam M.S."/>
            <person name="Emdad E.M."/>
            <person name="Islam M.M."/>
            <person name="Ahmed B."/>
            <person name="Halim A."/>
            <person name="Hossen Q.M.M."/>
            <person name="Hossain M.Z."/>
            <person name="Ahmed R."/>
            <person name="Khan M.M."/>
            <person name="Islam R."/>
            <person name="Rashid M.M."/>
            <person name="Khan S.A."/>
            <person name="Rahman M.S."/>
            <person name="Alam M."/>
        </authorList>
    </citation>
    <scope>NUCLEOTIDE SEQUENCE [LARGE SCALE GENOMIC DNA]</scope>
    <source>
        <strain evidence="3">cv. CVL-1</strain>
        <tissue evidence="2">Whole seedling</tissue>
    </source>
</reference>
<evidence type="ECO:0000313" key="2">
    <source>
        <dbReference type="EMBL" id="OMO98932.1"/>
    </source>
</evidence>
<accession>A0A1R3JVL8</accession>
<dbReference type="AlphaFoldDB" id="A0A1R3JVL8"/>
<name>A0A1R3JVL8_COCAP</name>
<dbReference type="Gramene" id="OMO98932">
    <property type="protein sequence ID" value="OMO98932"/>
    <property type="gene ID" value="CCACVL1_03997"/>
</dbReference>
<proteinExistence type="predicted"/>
<feature type="region of interest" description="Disordered" evidence="1">
    <location>
        <begin position="1"/>
        <end position="30"/>
    </location>
</feature>
<keyword evidence="3" id="KW-1185">Reference proteome</keyword>
<dbReference type="EMBL" id="AWWV01006959">
    <property type="protein sequence ID" value="OMO98932.1"/>
    <property type="molecule type" value="Genomic_DNA"/>
</dbReference>
<evidence type="ECO:0000313" key="3">
    <source>
        <dbReference type="Proteomes" id="UP000188268"/>
    </source>
</evidence>
<protein>
    <submittedName>
        <fullName evidence="2">Uncharacterized protein</fullName>
    </submittedName>
</protein>
<gene>
    <name evidence="2" type="ORF">CCACVL1_03997</name>
</gene>
<evidence type="ECO:0000256" key="1">
    <source>
        <dbReference type="SAM" id="MobiDB-lite"/>
    </source>
</evidence>
<dbReference type="Proteomes" id="UP000188268">
    <property type="component" value="Unassembled WGS sequence"/>
</dbReference>
<comment type="caution">
    <text evidence="2">The sequence shown here is derived from an EMBL/GenBank/DDBJ whole genome shotgun (WGS) entry which is preliminary data.</text>
</comment>